<evidence type="ECO:0000256" key="4">
    <source>
        <dbReference type="PIRSR" id="PIRSR001227-1"/>
    </source>
</evidence>
<dbReference type="EMBL" id="SLUB01000003">
    <property type="protein sequence ID" value="THE14860.1"/>
    <property type="molecule type" value="Genomic_DNA"/>
</dbReference>
<dbReference type="PANTHER" id="PTHR34218">
    <property type="entry name" value="PEPTIDASE S45 PENICILLIN AMIDASE"/>
    <property type="match status" value="1"/>
</dbReference>
<protein>
    <submittedName>
        <fullName evidence="7">Penicillin acylase family protein</fullName>
    </submittedName>
</protein>
<sequence>MSSEIIIKRRLWPRKKRWRAVLLTGIVIILLLIASIIIGYLFLRKSLPMIEGNVSVAGITDKVEVIRDQNGVPHIVAKNNHDLYFAQGYVTAQDRLFQMDLSRKQASGELSEVIGSSLVDQDKYFRTLGLRRAAKISYEGYSDEAKSVLQSYADGVNAFILEAKEKNTLPVEFTLAGYEPTEWSPIDSLTIGKYMAYDLGGHYKGQAFRYYMAQHVSDEKLLELFPTYPEEGATVIQAMRDHPVDISKSIATAPFPNEFNGSNNWVVSGVKSESGMPILADDPHLALATPSIWYETHLQSDEVNVSGVIFAGVPGIILGRNEHIAWGVTNVGPDVQDLYIERRNPDNPNQFEYMGNWEEATIIEEPIKVKDGDTIPYQVQVTRHGPIISEFTHDHKEETALALRWTALDASTELEAVLMFNQAKNWTEFKEALTYFHTPAQNFVFAAKDGTIAYRANGLIPIRKKGDSSVPVPGWTDEYEWEGYIPWDELPTIVNPEEGFISTANNKIAKDEYPYHITNTWAQPYRQQRIQDVLSSKKVLTAKDMLKLQFDQHNLQAEEFVPFLIDVVSNSEDGLRDIDKTVIKEFEAWDFVDRIEDGEPLVFHKWMEEFANVLFEESIPKEIDNLFEGKSQIVDQMIRDAKNGHEGIWLSEAGGIEQVTVESFKRAVEFAIEKQGDKPSKWSWGEFHQVPFNHPLSAITPLNYLFNSNEAVSMGGSGVTVAAASFNRDTGAITHGAAWRSVIDLANMEESYNVVGPGQSGHVLSTFYHDQITDWTTGNYHITYTNKEKYKENSYKLVLHPAK</sequence>
<evidence type="ECO:0000313" key="8">
    <source>
        <dbReference type="Proteomes" id="UP000306477"/>
    </source>
</evidence>
<dbReference type="AlphaFoldDB" id="A0A4S3PY70"/>
<dbReference type="InterPro" id="IPR023343">
    <property type="entry name" value="Penicillin_amidase_dom1"/>
</dbReference>
<keyword evidence="6" id="KW-0472">Membrane</keyword>
<dbReference type="InterPro" id="IPR014395">
    <property type="entry name" value="Pen/GL7ACA/AHL_acylase"/>
</dbReference>
<dbReference type="GO" id="GO:0016811">
    <property type="term" value="F:hydrolase activity, acting on carbon-nitrogen (but not peptide) bonds, in linear amides"/>
    <property type="evidence" value="ECO:0007669"/>
    <property type="project" value="InterPro"/>
</dbReference>
<dbReference type="OrthoDB" id="9759796at2"/>
<feature type="binding site" evidence="5">
    <location>
        <position position="337"/>
    </location>
    <ligand>
        <name>Ca(2+)</name>
        <dbReference type="ChEBI" id="CHEBI:29108"/>
    </ligand>
</feature>
<dbReference type="Proteomes" id="UP000306477">
    <property type="component" value="Unassembled WGS sequence"/>
</dbReference>
<evidence type="ECO:0000256" key="2">
    <source>
        <dbReference type="ARBA" id="ARBA00022801"/>
    </source>
</evidence>
<dbReference type="GO" id="GO:0017000">
    <property type="term" value="P:antibiotic biosynthetic process"/>
    <property type="evidence" value="ECO:0007669"/>
    <property type="project" value="InterPro"/>
</dbReference>
<keyword evidence="5" id="KW-0479">Metal-binding</keyword>
<reference evidence="7 8" key="1">
    <citation type="journal article" date="2019" name="Indoor Air">
        <title>Impacts of indoor surface finishes on bacterial viability.</title>
        <authorList>
            <person name="Hu J."/>
            <person name="Maamar S.B."/>
            <person name="Glawe A.J."/>
            <person name="Gottel N."/>
            <person name="Gilbert J.A."/>
            <person name="Hartmann E.M."/>
        </authorList>
    </citation>
    <scope>NUCLEOTIDE SEQUENCE [LARGE SCALE GENOMIC DNA]</scope>
    <source>
        <strain evidence="7 8">AF060A6</strain>
    </source>
</reference>
<dbReference type="Pfam" id="PF01804">
    <property type="entry name" value="Penicil_amidase"/>
    <property type="match status" value="1"/>
</dbReference>
<proteinExistence type="inferred from homology"/>
<keyword evidence="6" id="KW-0812">Transmembrane</keyword>
<dbReference type="STRING" id="1033734.GCA_000285535_03901"/>
<dbReference type="RefSeq" id="WP_136378204.1">
    <property type="nucleotide sequence ID" value="NZ_SLUB01000003.1"/>
</dbReference>
<evidence type="ECO:0000256" key="5">
    <source>
        <dbReference type="PIRSR" id="PIRSR001227-2"/>
    </source>
</evidence>
<dbReference type="Gene3D" id="1.10.439.10">
    <property type="entry name" value="Penicillin Amidohydrolase, domain 1"/>
    <property type="match status" value="1"/>
</dbReference>
<dbReference type="InterPro" id="IPR043146">
    <property type="entry name" value="Penicillin_amidase_N_B-knob"/>
</dbReference>
<evidence type="ECO:0000256" key="6">
    <source>
        <dbReference type="SAM" id="Phobius"/>
    </source>
</evidence>
<comment type="cofactor">
    <cofactor evidence="5">
        <name>Ca(2+)</name>
        <dbReference type="ChEBI" id="CHEBI:29108"/>
    </cofactor>
    <text evidence="5">Binds 1 Ca(2+) ion per dimer.</text>
</comment>
<dbReference type="GO" id="GO:0046872">
    <property type="term" value="F:metal ion binding"/>
    <property type="evidence" value="ECO:0007669"/>
    <property type="project" value="UniProtKB-KW"/>
</dbReference>
<dbReference type="PANTHER" id="PTHR34218:SF4">
    <property type="entry name" value="ACYL-HOMOSERINE LACTONE ACYLASE QUIP"/>
    <property type="match status" value="1"/>
</dbReference>
<dbReference type="InterPro" id="IPR002692">
    <property type="entry name" value="S45"/>
</dbReference>
<keyword evidence="8" id="KW-1185">Reference proteome</keyword>
<accession>A0A4S3PY70</accession>
<comment type="similarity">
    <text evidence="1">Belongs to the peptidase S45 family.</text>
</comment>
<dbReference type="InterPro" id="IPR043147">
    <property type="entry name" value="Penicillin_amidase_A-knob"/>
</dbReference>
<dbReference type="SUPFAM" id="SSF56235">
    <property type="entry name" value="N-terminal nucleophile aminohydrolases (Ntn hydrolases)"/>
    <property type="match status" value="1"/>
</dbReference>
<feature type="binding site" evidence="5">
    <location>
        <position position="334"/>
    </location>
    <ligand>
        <name>Ca(2+)</name>
        <dbReference type="ChEBI" id="CHEBI:29108"/>
    </ligand>
</feature>
<dbReference type="PIRSF" id="PIRSF001227">
    <property type="entry name" value="Pen_acylase"/>
    <property type="match status" value="1"/>
</dbReference>
<keyword evidence="6" id="KW-1133">Transmembrane helix</keyword>
<evidence type="ECO:0000256" key="3">
    <source>
        <dbReference type="ARBA" id="ARBA00023145"/>
    </source>
</evidence>
<dbReference type="PROSITE" id="PS50524">
    <property type="entry name" value="RDRP_DSRNA_BIR"/>
    <property type="match status" value="1"/>
</dbReference>
<dbReference type="InterPro" id="IPR029055">
    <property type="entry name" value="Ntn_hydrolases_N"/>
</dbReference>
<keyword evidence="3" id="KW-0865">Zymogen</keyword>
<comment type="caution">
    <text evidence="7">The sequence shown here is derived from an EMBL/GenBank/DDBJ whole genome shotgun (WGS) entry which is preliminary data.</text>
</comment>
<keyword evidence="2" id="KW-0378">Hydrolase</keyword>
<gene>
    <name evidence="7" type="ORF">E1I69_03320</name>
</gene>
<keyword evidence="5" id="KW-0106">Calcium</keyword>
<feature type="transmembrane region" description="Helical" evidence="6">
    <location>
        <begin position="20"/>
        <end position="43"/>
    </location>
</feature>
<dbReference type="Gene3D" id="2.30.120.10">
    <property type="match status" value="1"/>
</dbReference>
<feature type="active site" description="Nucleophile" evidence="4">
    <location>
        <position position="262"/>
    </location>
</feature>
<dbReference type="Gene3D" id="3.60.20.10">
    <property type="entry name" value="Glutamine Phosphoribosylpyrophosphate, subunit 1, domain 1"/>
    <property type="match status" value="1"/>
</dbReference>
<dbReference type="Gene3D" id="1.10.1400.10">
    <property type="match status" value="1"/>
</dbReference>
<dbReference type="CDD" id="cd03747">
    <property type="entry name" value="Ntn_PGA_like"/>
    <property type="match status" value="1"/>
</dbReference>
<name>A0A4S3PY70_9BACI</name>
<evidence type="ECO:0000256" key="1">
    <source>
        <dbReference type="ARBA" id="ARBA00006586"/>
    </source>
</evidence>
<evidence type="ECO:0000313" key="7">
    <source>
        <dbReference type="EMBL" id="THE14860.1"/>
    </source>
</evidence>
<organism evidence="7 8">
    <name type="scientific">Bacillus timonensis</name>
    <dbReference type="NCBI Taxonomy" id="1033734"/>
    <lineage>
        <taxon>Bacteria</taxon>
        <taxon>Bacillati</taxon>
        <taxon>Bacillota</taxon>
        <taxon>Bacilli</taxon>
        <taxon>Bacillales</taxon>
        <taxon>Bacillaceae</taxon>
        <taxon>Bacillus</taxon>
    </lineage>
</organism>